<reference evidence="3" key="1">
    <citation type="journal article" date="2015" name="Nat. Genet.">
        <title>The genome and transcriptome of the zoonotic hookworm Ancylostoma ceylanicum identify infection-specific gene families.</title>
        <authorList>
            <person name="Schwarz E.M."/>
            <person name="Hu Y."/>
            <person name="Antoshechkin I."/>
            <person name="Miller M.M."/>
            <person name="Sternberg P.W."/>
            <person name="Aroian R.V."/>
        </authorList>
    </citation>
    <scope>NUCLEOTIDE SEQUENCE</scope>
    <source>
        <strain evidence="3">HY135</strain>
    </source>
</reference>
<dbReference type="Proteomes" id="UP000024635">
    <property type="component" value="Unassembled WGS sequence"/>
</dbReference>
<gene>
    <name evidence="2" type="primary">Acey_s0170.g234</name>
    <name evidence="2" type="ORF">Y032_0170g234</name>
</gene>
<organism evidence="2 3">
    <name type="scientific">Ancylostoma ceylanicum</name>
    <dbReference type="NCBI Taxonomy" id="53326"/>
    <lineage>
        <taxon>Eukaryota</taxon>
        <taxon>Metazoa</taxon>
        <taxon>Ecdysozoa</taxon>
        <taxon>Nematoda</taxon>
        <taxon>Chromadorea</taxon>
        <taxon>Rhabditida</taxon>
        <taxon>Rhabditina</taxon>
        <taxon>Rhabditomorpha</taxon>
        <taxon>Strongyloidea</taxon>
        <taxon>Ancylostomatidae</taxon>
        <taxon>Ancylostomatinae</taxon>
        <taxon>Ancylostoma</taxon>
    </lineage>
</organism>
<evidence type="ECO:0000313" key="2">
    <source>
        <dbReference type="EMBL" id="EYB94507.1"/>
    </source>
</evidence>
<name>A0A016SVT3_9BILA</name>
<keyword evidence="1" id="KW-0472">Membrane</keyword>
<keyword evidence="3" id="KW-1185">Reference proteome</keyword>
<dbReference type="EMBL" id="JARK01001506">
    <property type="protein sequence ID" value="EYB94507.1"/>
    <property type="molecule type" value="Genomic_DNA"/>
</dbReference>
<feature type="transmembrane region" description="Helical" evidence="1">
    <location>
        <begin position="31"/>
        <end position="56"/>
    </location>
</feature>
<dbReference type="AlphaFoldDB" id="A0A016SVT3"/>
<sequence length="159" mass="18024">MSQHIVIPDFPHWAKLTTTTAANPLAPTVTWVAPALIVVSTLLVLLAVASVIFLTFRRTRIRRHHEALNYEIQEELESGVLNFAERGSTRFVCLGGYGEAEPCLGAGSMDMPFRLFRQFKSLPPTHFLERFRDFDRFAGKDRIQWLVLVICNTSVGHRV</sequence>
<evidence type="ECO:0000313" key="3">
    <source>
        <dbReference type="Proteomes" id="UP000024635"/>
    </source>
</evidence>
<keyword evidence="1" id="KW-1133">Transmembrane helix</keyword>
<keyword evidence="1" id="KW-0812">Transmembrane</keyword>
<comment type="caution">
    <text evidence="2">The sequence shown here is derived from an EMBL/GenBank/DDBJ whole genome shotgun (WGS) entry which is preliminary data.</text>
</comment>
<evidence type="ECO:0000256" key="1">
    <source>
        <dbReference type="SAM" id="Phobius"/>
    </source>
</evidence>
<accession>A0A016SVT3</accession>
<protein>
    <submittedName>
        <fullName evidence="2">Uncharacterized protein</fullName>
    </submittedName>
</protein>
<dbReference type="CDD" id="cd12087">
    <property type="entry name" value="TM_EGFR-like"/>
    <property type="match status" value="1"/>
</dbReference>
<proteinExistence type="predicted"/>